<dbReference type="SUPFAM" id="SSF53850">
    <property type="entry name" value="Periplasmic binding protein-like II"/>
    <property type="match status" value="1"/>
</dbReference>
<reference evidence="3" key="1">
    <citation type="submission" date="2022-11" db="EMBL/GenBank/DDBJ databases">
        <title>Hoeflea poritis sp. nov., isolated from scleractinian coral Porites lutea.</title>
        <authorList>
            <person name="Zhang G."/>
            <person name="Wei Q."/>
            <person name="Cai L."/>
        </authorList>
    </citation>
    <scope>NUCLEOTIDE SEQUENCE</scope>
    <source>
        <strain evidence="3">E7-10</strain>
    </source>
</reference>
<keyword evidence="1 2" id="KW-0732">Signal</keyword>
<accession>A0ABT4VRC7</accession>
<organism evidence="3 4">
    <name type="scientific">Hoeflea poritis</name>
    <dbReference type="NCBI Taxonomy" id="2993659"/>
    <lineage>
        <taxon>Bacteria</taxon>
        <taxon>Pseudomonadati</taxon>
        <taxon>Pseudomonadota</taxon>
        <taxon>Alphaproteobacteria</taxon>
        <taxon>Hyphomicrobiales</taxon>
        <taxon>Rhizobiaceae</taxon>
        <taxon>Hoeflea</taxon>
    </lineage>
</organism>
<dbReference type="Gene3D" id="3.40.190.10">
    <property type="entry name" value="Periplasmic binding protein-like II"/>
    <property type="match status" value="2"/>
</dbReference>
<sequence length="342" mass="37956">MKSKLRTTTLASALALGFAMAAPLAAQAEELTISVWGGFYGENWEKDVVIPWEEKTGVDVTMDFGQSATRLSKALATRGRSADLIFITDHQMAILKERGLLDTIDPANVPNLENLHEFAKDPLGSGQCPAVTLLGVGLAYNKDHFDTPPTSWLDVKREDLETRPAFMDMGWSVAPSVMTHFATLQGGGLDNMDPAFDMIDAEKEDARFFNLFEVVDWINQGEVSIAPFLNIFARQDEKLPMRFIYPEDGTLGVVNMACILKDSPNKATAERFLNDYLTVETQEMQARIWGEGPVVKGAKVPEDSPYVMVDPAKVGEVIIYDANEIASKREEWITRFQDIVAQ</sequence>
<name>A0ABT4VRC7_9HYPH</name>
<comment type="caution">
    <text evidence="3">The sequence shown here is derived from an EMBL/GenBank/DDBJ whole genome shotgun (WGS) entry which is preliminary data.</text>
</comment>
<dbReference type="RefSeq" id="WP_271090971.1">
    <property type="nucleotide sequence ID" value="NZ_JAPJZH010000011.1"/>
</dbReference>
<gene>
    <name evidence="3" type="ORF">OOZ53_17525</name>
</gene>
<dbReference type="Pfam" id="PF13343">
    <property type="entry name" value="SBP_bac_6"/>
    <property type="match status" value="1"/>
</dbReference>
<keyword evidence="4" id="KW-1185">Reference proteome</keyword>
<dbReference type="EMBL" id="JAPJZH010000011">
    <property type="protein sequence ID" value="MDA4847164.1"/>
    <property type="molecule type" value="Genomic_DNA"/>
</dbReference>
<proteinExistence type="predicted"/>
<dbReference type="PANTHER" id="PTHR30006:SF2">
    <property type="entry name" value="ABC TRANSPORTER SUBSTRATE-BINDING PROTEIN"/>
    <property type="match status" value="1"/>
</dbReference>
<evidence type="ECO:0000313" key="3">
    <source>
        <dbReference type="EMBL" id="MDA4847164.1"/>
    </source>
</evidence>
<dbReference type="PANTHER" id="PTHR30006">
    <property type="entry name" value="THIAMINE-BINDING PERIPLASMIC PROTEIN-RELATED"/>
    <property type="match status" value="1"/>
</dbReference>
<dbReference type="Proteomes" id="UP001148313">
    <property type="component" value="Unassembled WGS sequence"/>
</dbReference>
<evidence type="ECO:0000313" key="4">
    <source>
        <dbReference type="Proteomes" id="UP001148313"/>
    </source>
</evidence>
<evidence type="ECO:0000256" key="1">
    <source>
        <dbReference type="ARBA" id="ARBA00022729"/>
    </source>
</evidence>
<protein>
    <submittedName>
        <fullName evidence="3">Extracellular solute-binding protein</fullName>
    </submittedName>
</protein>
<feature type="signal peptide" evidence="2">
    <location>
        <begin position="1"/>
        <end position="28"/>
    </location>
</feature>
<feature type="chain" id="PRO_5047176614" evidence="2">
    <location>
        <begin position="29"/>
        <end position="342"/>
    </location>
</feature>
<evidence type="ECO:0000256" key="2">
    <source>
        <dbReference type="SAM" id="SignalP"/>
    </source>
</evidence>